<organism evidence="3 4">
    <name type="scientific">Sessilibacter corallicola</name>
    <dbReference type="NCBI Taxonomy" id="2904075"/>
    <lineage>
        <taxon>Bacteria</taxon>
        <taxon>Pseudomonadati</taxon>
        <taxon>Pseudomonadota</taxon>
        <taxon>Gammaproteobacteria</taxon>
        <taxon>Cellvibrionales</taxon>
        <taxon>Cellvibrionaceae</taxon>
        <taxon>Sessilibacter</taxon>
    </lineage>
</organism>
<dbReference type="Proteomes" id="UP001465153">
    <property type="component" value="Unassembled WGS sequence"/>
</dbReference>
<evidence type="ECO:0000256" key="1">
    <source>
        <dbReference type="ARBA" id="ARBA00023002"/>
    </source>
</evidence>
<dbReference type="EMBL" id="BAABWN010000002">
    <property type="protein sequence ID" value="GAA6166839.1"/>
    <property type="molecule type" value="Genomic_DNA"/>
</dbReference>
<gene>
    <name evidence="3" type="ORF">NBRC116591_06490</name>
</gene>
<dbReference type="SUPFAM" id="SSF51905">
    <property type="entry name" value="FAD/NAD(P)-binding domain"/>
    <property type="match status" value="1"/>
</dbReference>
<dbReference type="PANTHER" id="PTHR13847">
    <property type="entry name" value="SARCOSINE DEHYDROGENASE-RELATED"/>
    <property type="match status" value="1"/>
</dbReference>
<reference evidence="3 4" key="1">
    <citation type="submission" date="2024-04" db="EMBL/GenBank/DDBJ databases">
        <title>Draft genome sequence of Sessilibacter corallicola NBRC 116591.</title>
        <authorList>
            <person name="Miyakawa T."/>
            <person name="Kusuya Y."/>
            <person name="Miura T."/>
        </authorList>
    </citation>
    <scope>NUCLEOTIDE SEQUENCE [LARGE SCALE GENOMIC DNA]</scope>
    <source>
        <strain evidence="3 4">KU-00831-HH</strain>
    </source>
</reference>
<sequence length="422" mass="46513">MENSWYHASANWSHTFPKLEDTQRFDVCVVGAGITGLTTALHLAEAGYSVAIVESHYVGYGASGRSGGQMIFGFAAEQPTIEKLVGKDNADVIWQAGLEGLDLLRARVEKHAIDCDLVHGQVNVAVKKRHIDELKQWQESLEDDYGYSSLTFWNQDRVREEVNSPRYLAGLHDSNSGHIHPLNYTLGLARAADELGIKIFEHSPVRSVTKGDPVIVSTDDGEIISDFVVLAGNAYLPELGMGIYDKVMPVGTYICASEVLGEAQCKELIRNNAAVCDINFVLDYFRLSNDFRMLFGGRVSYSTLAPADLEKSMGERMKHVFPQLQNVKIDFAWGGNVAITMNRAPHFGRVDNNIFFAQGFSGHGIAATGLAGKLMSDAIQGTAEKFDVFSKIPHHSFPGGRLFRTPALVLAMAWYRLQDLLP</sequence>
<dbReference type="InterPro" id="IPR006076">
    <property type="entry name" value="FAD-dep_OxRdtase"/>
</dbReference>
<evidence type="ECO:0000313" key="4">
    <source>
        <dbReference type="Proteomes" id="UP001465153"/>
    </source>
</evidence>
<dbReference type="RefSeq" id="WP_353301670.1">
    <property type="nucleotide sequence ID" value="NZ_BAABWN010000002.1"/>
</dbReference>
<keyword evidence="1" id="KW-0560">Oxidoreductase</keyword>
<dbReference type="Gene3D" id="3.30.9.10">
    <property type="entry name" value="D-Amino Acid Oxidase, subunit A, domain 2"/>
    <property type="match status" value="1"/>
</dbReference>
<dbReference type="Gene3D" id="3.50.50.60">
    <property type="entry name" value="FAD/NAD(P)-binding domain"/>
    <property type="match status" value="1"/>
</dbReference>
<evidence type="ECO:0000313" key="3">
    <source>
        <dbReference type="EMBL" id="GAA6166839.1"/>
    </source>
</evidence>
<proteinExistence type="predicted"/>
<name>A0ABQ0A5C0_9GAMM</name>
<evidence type="ECO:0000259" key="2">
    <source>
        <dbReference type="Pfam" id="PF01266"/>
    </source>
</evidence>
<protein>
    <submittedName>
        <fullName evidence="3">FAD-binding oxidoreductase</fullName>
    </submittedName>
</protein>
<dbReference type="PANTHER" id="PTHR13847:SF281">
    <property type="entry name" value="FAD DEPENDENT OXIDOREDUCTASE DOMAIN-CONTAINING PROTEIN"/>
    <property type="match status" value="1"/>
</dbReference>
<keyword evidence="4" id="KW-1185">Reference proteome</keyword>
<comment type="caution">
    <text evidence="3">The sequence shown here is derived from an EMBL/GenBank/DDBJ whole genome shotgun (WGS) entry which is preliminary data.</text>
</comment>
<dbReference type="InterPro" id="IPR036188">
    <property type="entry name" value="FAD/NAD-bd_sf"/>
</dbReference>
<accession>A0ABQ0A5C0</accession>
<feature type="domain" description="FAD dependent oxidoreductase" evidence="2">
    <location>
        <begin position="26"/>
        <end position="377"/>
    </location>
</feature>
<dbReference type="Pfam" id="PF01266">
    <property type="entry name" value="DAO"/>
    <property type="match status" value="1"/>
</dbReference>